<keyword evidence="6" id="KW-1185">Reference proteome</keyword>
<dbReference type="InterPro" id="IPR002051">
    <property type="entry name" value="Haem_Oase"/>
</dbReference>
<evidence type="ECO:0000256" key="3">
    <source>
        <dbReference type="ARBA" id="ARBA00023004"/>
    </source>
</evidence>
<feature type="domain" description="DUF2470" evidence="4">
    <location>
        <begin position="12"/>
        <end position="86"/>
    </location>
</feature>
<evidence type="ECO:0000256" key="1">
    <source>
        <dbReference type="ARBA" id="ARBA00022617"/>
    </source>
</evidence>
<keyword evidence="3" id="KW-0408">Iron</keyword>
<comment type="caution">
    <text evidence="5">The sequence shown here is derived from an EMBL/GenBank/DDBJ whole genome shotgun (WGS) entry which is preliminary data.</text>
</comment>
<dbReference type="Gene3D" id="1.20.910.10">
    <property type="entry name" value="Heme oxygenase-like"/>
    <property type="match status" value="1"/>
</dbReference>
<evidence type="ECO:0000313" key="6">
    <source>
        <dbReference type="Proteomes" id="UP001501710"/>
    </source>
</evidence>
<dbReference type="Pfam" id="PF10615">
    <property type="entry name" value="DUF2470"/>
    <property type="match status" value="1"/>
</dbReference>
<organism evidence="5 6">
    <name type="scientific">Actinomadura meridiana</name>
    <dbReference type="NCBI Taxonomy" id="559626"/>
    <lineage>
        <taxon>Bacteria</taxon>
        <taxon>Bacillati</taxon>
        <taxon>Actinomycetota</taxon>
        <taxon>Actinomycetes</taxon>
        <taxon>Streptosporangiales</taxon>
        <taxon>Thermomonosporaceae</taxon>
        <taxon>Actinomadura</taxon>
    </lineage>
</organism>
<dbReference type="InterPro" id="IPR037119">
    <property type="entry name" value="Haem_oxidase_HugZ-like_sf"/>
</dbReference>
<dbReference type="PANTHER" id="PTHR10720">
    <property type="entry name" value="HEME OXYGENASE"/>
    <property type="match status" value="1"/>
</dbReference>
<sequence length="304" mass="34652">MTQDPFTPDVVAAIARHMNDDHPADSLLIVRLLGGVPDATSTKMTGVNADRATFTAEVKSGTVQVHLPWSHRLTERTQVRAEVVRMHTEATRLRDLPPEERFSARLRAATRPEHGDTEQSTYMTALLNGDLPRDEYATLLGQLHIVYTALEDAADRLRDDPTVARFDLPGLRRRTALEADLEFYWGPDWPSHIQPTDATRRHRERLDEVCATWPAGYIAHHYTHYLGDLSGGQVIGRRLAQTYNLDNTEGVRFYHFNEPPKRLKDRYRTLLDTAPWDEQEQDRVITEVRTAYHLNAALTKALTP</sequence>
<gene>
    <name evidence="5" type="ORF">GCM10022254_34720</name>
</gene>
<dbReference type="RefSeq" id="WP_344897530.1">
    <property type="nucleotide sequence ID" value="NZ_BAABAS010000006.1"/>
</dbReference>
<proteinExistence type="predicted"/>
<dbReference type="PRINTS" id="PR00088">
    <property type="entry name" value="HAEMOXYGNASE"/>
</dbReference>
<accession>A0ABP8C4M7</accession>
<dbReference type="Gene3D" id="3.20.180.10">
    <property type="entry name" value="PNP-oxidase-like"/>
    <property type="match status" value="1"/>
</dbReference>
<evidence type="ECO:0000259" key="4">
    <source>
        <dbReference type="Pfam" id="PF10615"/>
    </source>
</evidence>
<keyword evidence="1" id="KW-0349">Heme</keyword>
<dbReference type="CDD" id="cd19165">
    <property type="entry name" value="HemeO"/>
    <property type="match status" value="1"/>
</dbReference>
<dbReference type="InterPro" id="IPR016084">
    <property type="entry name" value="Haem_Oase-like_multi-hlx"/>
</dbReference>
<dbReference type="InterPro" id="IPR019595">
    <property type="entry name" value="DUF2470"/>
</dbReference>
<name>A0ABP8C4M7_9ACTN</name>
<dbReference type="EMBL" id="BAABAS010000006">
    <property type="protein sequence ID" value="GAA4233090.1"/>
    <property type="molecule type" value="Genomic_DNA"/>
</dbReference>
<evidence type="ECO:0000313" key="5">
    <source>
        <dbReference type="EMBL" id="GAA4233090.1"/>
    </source>
</evidence>
<protein>
    <recommendedName>
        <fullName evidence="4">DUF2470 domain-containing protein</fullName>
    </recommendedName>
</protein>
<dbReference type="Pfam" id="PF01126">
    <property type="entry name" value="Heme_oxygenase"/>
    <property type="match status" value="1"/>
</dbReference>
<reference evidence="6" key="1">
    <citation type="journal article" date="2019" name="Int. J. Syst. Evol. Microbiol.">
        <title>The Global Catalogue of Microorganisms (GCM) 10K type strain sequencing project: providing services to taxonomists for standard genome sequencing and annotation.</title>
        <authorList>
            <consortium name="The Broad Institute Genomics Platform"/>
            <consortium name="The Broad Institute Genome Sequencing Center for Infectious Disease"/>
            <person name="Wu L."/>
            <person name="Ma J."/>
        </authorList>
    </citation>
    <scope>NUCLEOTIDE SEQUENCE [LARGE SCALE GENOMIC DNA]</scope>
    <source>
        <strain evidence="6">JCM 17440</strain>
    </source>
</reference>
<keyword evidence="2" id="KW-0479">Metal-binding</keyword>
<dbReference type="Proteomes" id="UP001501710">
    <property type="component" value="Unassembled WGS sequence"/>
</dbReference>
<dbReference type="SUPFAM" id="SSF48613">
    <property type="entry name" value="Heme oxygenase-like"/>
    <property type="match status" value="1"/>
</dbReference>
<dbReference type="PANTHER" id="PTHR10720:SF0">
    <property type="entry name" value="HEME OXYGENASE"/>
    <property type="match status" value="1"/>
</dbReference>
<dbReference type="InterPro" id="IPR016053">
    <property type="entry name" value="Haem_Oase-like"/>
</dbReference>
<evidence type="ECO:0000256" key="2">
    <source>
        <dbReference type="ARBA" id="ARBA00022723"/>
    </source>
</evidence>